<keyword evidence="3" id="KW-1185">Reference proteome</keyword>
<name>A0ABW5QPZ8_9HYPH</name>
<comment type="caution">
    <text evidence="2">The sequence shown here is derived from an EMBL/GenBank/DDBJ whole genome shotgun (WGS) entry which is preliminary data.</text>
</comment>
<sequence>MPLEGSATPNRIDPATVVGWGVDADPENDPTYPMRDRSQDSKGGMDWNRPTLQPQTVEVLRSTEHNRRTAVYGTSTPPKGISGAIRRQAFKKSEGKWSHWLMLLAADRINVVEGIGQDLARGKVPNIPAEMGVRSEIQYNMPGLVRKTVVAGAAVAVLYALLRSTRPRRQPSRRRY</sequence>
<dbReference type="Proteomes" id="UP001597521">
    <property type="component" value="Unassembled WGS sequence"/>
</dbReference>
<gene>
    <name evidence="2" type="ORF">ACFSX5_18620</name>
</gene>
<accession>A0ABW5QPZ8</accession>
<dbReference type="EMBL" id="JBHUNP010000001">
    <property type="protein sequence ID" value="MFD2649805.1"/>
    <property type="molecule type" value="Genomic_DNA"/>
</dbReference>
<organism evidence="2 3">
    <name type="scientific">Devosia albogilva</name>
    <dbReference type="NCBI Taxonomy" id="429726"/>
    <lineage>
        <taxon>Bacteria</taxon>
        <taxon>Pseudomonadati</taxon>
        <taxon>Pseudomonadota</taxon>
        <taxon>Alphaproteobacteria</taxon>
        <taxon>Hyphomicrobiales</taxon>
        <taxon>Devosiaceae</taxon>
        <taxon>Devosia</taxon>
    </lineage>
</organism>
<reference evidence="3" key="1">
    <citation type="journal article" date="2019" name="Int. J. Syst. Evol. Microbiol.">
        <title>The Global Catalogue of Microorganisms (GCM) 10K type strain sequencing project: providing services to taxonomists for standard genome sequencing and annotation.</title>
        <authorList>
            <consortium name="The Broad Institute Genomics Platform"/>
            <consortium name="The Broad Institute Genome Sequencing Center for Infectious Disease"/>
            <person name="Wu L."/>
            <person name="Ma J."/>
        </authorList>
    </citation>
    <scope>NUCLEOTIDE SEQUENCE [LARGE SCALE GENOMIC DNA]</scope>
    <source>
        <strain evidence="3">CCM 7427</strain>
    </source>
</reference>
<proteinExistence type="predicted"/>
<dbReference type="RefSeq" id="WP_386835449.1">
    <property type="nucleotide sequence ID" value="NZ_JBHUNP010000001.1"/>
</dbReference>
<evidence type="ECO:0000313" key="3">
    <source>
        <dbReference type="Proteomes" id="UP001597521"/>
    </source>
</evidence>
<feature type="region of interest" description="Disordered" evidence="1">
    <location>
        <begin position="1"/>
        <end position="53"/>
    </location>
</feature>
<evidence type="ECO:0000256" key="1">
    <source>
        <dbReference type="SAM" id="MobiDB-lite"/>
    </source>
</evidence>
<protein>
    <submittedName>
        <fullName evidence="2">Uncharacterized protein</fullName>
    </submittedName>
</protein>
<evidence type="ECO:0000313" key="2">
    <source>
        <dbReference type="EMBL" id="MFD2649805.1"/>
    </source>
</evidence>